<keyword evidence="2" id="KW-0472">Membrane</keyword>
<accession>A0A212T4Z6</accession>
<evidence type="ECO:0000256" key="2">
    <source>
        <dbReference type="SAM" id="Phobius"/>
    </source>
</evidence>
<evidence type="ECO:0000256" key="1">
    <source>
        <dbReference type="SAM" id="MobiDB-lite"/>
    </source>
</evidence>
<dbReference type="Proteomes" id="UP000198122">
    <property type="component" value="Unassembled WGS sequence"/>
</dbReference>
<keyword evidence="4" id="KW-1185">Reference proteome</keyword>
<feature type="transmembrane region" description="Helical" evidence="2">
    <location>
        <begin position="151"/>
        <end position="173"/>
    </location>
</feature>
<gene>
    <name evidence="3" type="ORF">SAMN05445756_0411</name>
</gene>
<feature type="transmembrane region" description="Helical" evidence="2">
    <location>
        <begin position="185"/>
        <end position="209"/>
    </location>
</feature>
<feature type="region of interest" description="Disordered" evidence="1">
    <location>
        <begin position="1"/>
        <end position="97"/>
    </location>
</feature>
<feature type="transmembrane region" description="Helical" evidence="2">
    <location>
        <begin position="215"/>
        <end position="237"/>
    </location>
</feature>
<sequence>MSTPQPGSYPPPPGQGPGGGRDPYAQPAGEHPYGDQGAHGGQPQYGVQSPYAGQGAPGAPPQYGQPAHGAGAASGQPGQYGQYGQYGQPGPAGDGSRPKPLSLAVKLMWAGALASLLHGLTWLLARGEFVEGFLESAQEDSADFTTSDLEALANAIFVGLLLFFVVCAALWALHAWANGKGHMWARITGTILGVLWIIATLPAFLGLLAGDLASILMSLTAMLIGFIALVTIILLWNPSNRVYFQRR</sequence>
<keyword evidence="2" id="KW-1133">Transmembrane helix</keyword>
<evidence type="ECO:0000313" key="3">
    <source>
        <dbReference type="EMBL" id="SNC61089.1"/>
    </source>
</evidence>
<dbReference type="EMBL" id="FYEZ01000001">
    <property type="protein sequence ID" value="SNC61089.1"/>
    <property type="molecule type" value="Genomic_DNA"/>
</dbReference>
<name>A0A212T4Z6_9MICO</name>
<dbReference type="OrthoDB" id="3831145at2"/>
<evidence type="ECO:0000313" key="4">
    <source>
        <dbReference type="Proteomes" id="UP000198122"/>
    </source>
</evidence>
<proteinExistence type="predicted"/>
<dbReference type="RefSeq" id="WP_088817425.1">
    <property type="nucleotide sequence ID" value="NZ_FYEZ01000001.1"/>
</dbReference>
<dbReference type="AlphaFoldDB" id="A0A212T4Z6"/>
<protein>
    <submittedName>
        <fullName evidence="3">Uncharacterized protein</fullName>
    </submittedName>
</protein>
<organism evidence="3 4">
    <name type="scientific">Kytococcus aerolatus</name>
    <dbReference type="NCBI Taxonomy" id="592308"/>
    <lineage>
        <taxon>Bacteria</taxon>
        <taxon>Bacillati</taxon>
        <taxon>Actinomycetota</taxon>
        <taxon>Actinomycetes</taxon>
        <taxon>Micrococcales</taxon>
        <taxon>Kytococcaceae</taxon>
        <taxon>Kytococcus</taxon>
    </lineage>
</organism>
<keyword evidence="2" id="KW-0812">Transmembrane</keyword>
<feature type="compositionally biased region" description="Low complexity" evidence="1">
    <location>
        <begin position="61"/>
        <end position="95"/>
    </location>
</feature>
<feature type="transmembrane region" description="Helical" evidence="2">
    <location>
        <begin position="107"/>
        <end position="125"/>
    </location>
</feature>
<reference evidence="3 4" key="1">
    <citation type="submission" date="2017-06" db="EMBL/GenBank/DDBJ databases">
        <authorList>
            <person name="Kim H.J."/>
            <person name="Triplett B.A."/>
        </authorList>
    </citation>
    <scope>NUCLEOTIDE SEQUENCE [LARGE SCALE GENOMIC DNA]</scope>
    <source>
        <strain evidence="3 4">DSM 22179</strain>
    </source>
</reference>